<feature type="chain" id="PRO_5002852726" evidence="2">
    <location>
        <begin position="20"/>
        <end position="341"/>
    </location>
</feature>
<evidence type="ECO:0000256" key="2">
    <source>
        <dbReference type="SAM" id="SignalP"/>
    </source>
</evidence>
<protein>
    <submittedName>
        <fullName evidence="3">Uncharacterized protein</fullName>
    </submittedName>
</protein>
<evidence type="ECO:0000256" key="1">
    <source>
        <dbReference type="SAM" id="Phobius"/>
    </source>
</evidence>
<keyword evidence="4" id="KW-1185">Reference proteome</keyword>
<feature type="non-terminal residue" evidence="3">
    <location>
        <position position="341"/>
    </location>
</feature>
<keyword evidence="1" id="KW-1133">Transmembrane helix</keyword>
<dbReference type="RefSeq" id="XP_002178979.1">
    <property type="nucleotide sequence ID" value="XM_002178943.1"/>
</dbReference>
<keyword evidence="1" id="KW-0812">Transmembrane</keyword>
<dbReference type="AlphaFoldDB" id="B7FVR7"/>
<sequence>MRSIGLVIWIASSAAFVSASVEVATDGYGRRLIEVESMRKARHEHSPLDKTADKAYSQKKFSALTQSLCRAEADGFFGATFGEPLVFQYGFEMETSKYAQLNVIFDAVSEHVMDSVLSSAFPETCRTEGRNLSPFAGRNGRVTGFYFDQQVLPISSGKQEGECLWFVQPSPTPSLKCPPRSCFVSFDDRATDSMIKQVSGPTAVDTSTQDEMGFSELAPSAKTGVVISTAALMAGLLFLFLLARADQRQCQREVPSKGAVNRPYILSHLYSSSRWFSRSSTQSDRTECMLSNDENTYLEAVANAGLGSTCNGNSYRDLLTPPVEYIEAPRLVCTPGQYTDD</sequence>
<gene>
    <name evidence="3" type="ORF">PHATRDRAFT_34340</name>
</gene>
<organism evidence="3 4">
    <name type="scientific">Phaeodactylum tricornutum (strain CCAP 1055/1)</name>
    <dbReference type="NCBI Taxonomy" id="556484"/>
    <lineage>
        <taxon>Eukaryota</taxon>
        <taxon>Sar</taxon>
        <taxon>Stramenopiles</taxon>
        <taxon>Ochrophyta</taxon>
        <taxon>Bacillariophyta</taxon>
        <taxon>Bacillariophyceae</taxon>
        <taxon>Bacillariophycidae</taxon>
        <taxon>Naviculales</taxon>
        <taxon>Phaeodactylaceae</taxon>
        <taxon>Phaeodactylum</taxon>
    </lineage>
</organism>
<dbReference type="PaxDb" id="2850-Phatr34340"/>
<feature type="signal peptide" evidence="2">
    <location>
        <begin position="1"/>
        <end position="19"/>
    </location>
</feature>
<dbReference type="Proteomes" id="UP000000759">
    <property type="component" value="Chromosome 5"/>
</dbReference>
<keyword evidence="1" id="KW-0472">Membrane</keyword>
<dbReference type="GeneID" id="7199543"/>
<evidence type="ECO:0000313" key="4">
    <source>
        <dbReference type="Proteomes" id="UP000000759"/>
    </source>
</evidence>
<dbReference type="OrthoDB" id="10669118at2759"/>
<evidence type="ECO:0000313" key="3">
    <source>
        <dbReference type="EMBL" id="EEC49677.1"/>
    </source>
</evidence>
<dbReference type="EMBL" id="CM000608">
    <property type="protein sequence ID" value="EEC49677.1"/>
    <property type="molecule type" value="Genomic_DNA"/>
</dbReference>
<keyword evidence="2" id="KW-0732">Signal</keyword>
<dbReference type="InParanoid" id="B7FVR7"/>
<dbReference type="KEGG" id="pti:PHATRDRAFT_34340"/>
<reference evidence="4" key="2">
    <citation type="submission" date="2008-08" db="EMBL/GenBank/DDBJ databases">
        <authorList>
            <consortium name="Diatom Consortium"/>
            <person name="Grigoriev I."/>
            <person name="Grimwood J."/>
            <person name="Kuo A."/>
            <person name="Otillar R.P."/>
            <person name="Salamov A."/>
            <person name="Detter J.C."/>
            <person name="Lindquist E."/>
            <person name="Shapiro H."/>
            <person name="Lucas S."/>
            <person name="Glavina del Rio T."/>
            <person name="Pitluck S."/>
            <person name="Rokhsar D."/>
            <person name="Bowler C."/>
        </authorList>
    </citation>
    <scope>GENOME REANNOTATION</scope>
    <source>
        <strain evidence="4">CCAP 1055/1</strain>
    </source>
</reference>
<proteinExistence type="predicted"/>
<accession>B7FVR7</accession>
<feature type="transmembrane region" description="Helical" evidence="1">
    <location>
        <begin position="224"/>
        <end position="243"/>
    </location>
</feature>
<reference evidence="3 4" key="1">
    <citation type="journal article" date="2008" name="Nature">
        <title>The Phaeodactylum genome reveals the evolutionary history of diatom genomes.</title>
        <authorList>
            <person name="Bowler C."/>
            <person name="Allen A.E."/>
            <person name="Badger J.H."/>
            <person name="Grimwood J."/>
            <person name="Jabbari K."/>
            <person name="Kuo A."/>
            <person name="Maheswari U."/>
            <person name="Martens C."/>
            <person name="Maumus F."/>
            <person name="Otillar R.P."/>
            <person name="Rayko E."/>
            <person name="Salamov A."/>
            <person name="Vandepoele K."/>
            <person name="Beszteri B."/>
            <person name="Gruber A."/>
            <person name="Heijde M."/>
            <person name="Katinka M."/>
            <person name="Mock T."/>
            <person name="Valentin K."/>
            <person name="Verret F."/>
            <person name="Berges J.A."/>
            <person name="Brownlee C."/>
            <person name="Cadoret J.P."/>
            <person name="Chiovitti A."/>
            <person name="Choi C.J."/>
            <person name="Coesel S."/>
            <person name="De Martino A."/>
            <person name="Detter J.C."/>
            <person name="Durkin C."/>
            <person name="Falciatore A."/>
            <person name="Fournet J."/>
            <person name="Haruta M."/>
            <person name="Huysman M.J."/>
            <person name="Jenkins B.D."/>
            <person name="Jiroutova K."/>
            <person name="Jorgensen R.E."/>
            <person name="Joubert Y."/>
            <person name="Kaplan A."/>
            <person name="Kroger N."/>
            <person name="Kroth P.G."/>
            <person name="La Roche J."/>
            <person name="Lindquist E."/>
            <person name="Lommer M."/>
            <person name="Martin-Jezequel V."/>
            <person name="Lopez P.J."/>
            <person name="Lucas S."/>
            <person name="Mangogna M."/>
            <person name="McGinnis K."/>
            <person name="Medlin L.K."/>
            <person name="Montsant A."/>
            <person name="Oudot-Le Secq M.P."/>
            <person name="Napoli C."/>
            <person name="Obornik M."/>
            <person name="Parker M.S."/>
            <person name="Petit J.L."/>
            <person name="Porcel B.M."/>
            <person name="Poulsen N."/>
            <person name="Robison M."/>
            <person name="Rychlewski L."/>
            <person name="Rynearson T.A."/>
            <person name="Schmutz J."/>
            <person name="Shapiro H."/>
            <person name="Siaut M."/>
            <person name="Stanley M."/>
            <person name="Sussman M.R."/>
            <person name="Taylor A.R."/>
            <person name="Vardi A."/>
            <person name="von Dassow P."/>
            <person name="Vyverman W."/>
            <person name="Willis A."/>
            <person name="Wyrwicz L.S."/>
            <person name="Rokhsar D.S."/>
            <person name="Weissenbach J."/>
            <person name="Armbrust E.V."/>
            <person name="Green B.R."/>
            <person name="Van de Peer Y."/>
            <person name="Grigoriev I.V."/>
        </authorList>
    </citation>
    <scope>NUCLEOTIDE SEQUENCE [LARGE SCALE GENOMIC DNA]</scope>
    <source>
        <strain evidence="3 4">CCAP 1055/1</strain>
    </source>
</reference>
<name>B7FVR7_PHATC</name>